<organism evidence="2 3">
    <name type="scientific">Muricoccus nepalensis</name>
    <dbReference type="NCBI Taxonomy" id="1854500"/>
    <lineage>
        <taxon>Bacteria</taxon>
        <taxon>Pseudomonadati</taxon>
        <taxon>Pseudomonadota</taxon>
        <taxon>Alphaproteobacteria</taxon>
        <taxon>Acetobacterales</taxon>
        <taxon>Roseomonadaceae</taxon>
        <taxon>Muricoccus</taxon>
    </lineage>
</organism>
<sequence>MRGMTDRRTLLTAGTALAAPPTLRAQEPGGWPARPIRFVVPFPPGGTTDIVARVYAQRMTGTLGQPLVVENRTGAGGTVGSDAIAKAPPDGYAFVMSNIASHAVGPNVYPRVPYDSVRDFTHIALLADVPSVLVVAAASPVQDLAGFLAAARARPVTIASPGNGTTSHVLTTTLARLTGAQLTHVPYRGSAPGIADVMAGTVEAMITTLAEAGRNDRVRLLAITSEGRTPGWDAVPTFAELGLPSMTAPTWFGLSGPPGLPDAIADRMSAAALDALSTEVVRARLAEFGAVPPAHDRAWYARYVAEELARWGRAAREAGVRAD</sequence>
<dbReference type="PIRSF" id="PIRSF017082">
    <property type="entry name" value="YflP"/>
    <property type="match status" value="1"/>
</dbReference>
<dbReference type="Gene3D" id="3.40.190.150">
    <property type="entry name" value="Bordetella uptake gene, domain 1"/>
    <property type="match status" value="1"/>
</dbReference>
<evidence type="ECO:0000256" key="1">
    <source>
        <dbReference type="ARBA" id="ARBA00006987"/>
    </source>
</evidence>
<comment type="caution">
    <text evidence="2">The sequence shown here is derived from an EMBL/GenBank/DDBJ whole genome shotgun (WGS) entry which is preliminary data.</text>
</comment>
<dbReference type="CDD" id="cd07012">
    <property type="entry name" value="PBP2_Bug_TTT"/>
    <property type="match status" value="1"/>
</dbReference>
<protein>
    <submittedName>
        <fullName evidence="2">Tripartite tricarboxylate transporter substrate binding protein</fullName>
    </submittedName>
</protein>
<name>A0A502F728_9PROT</name>
<dbReference type="PANTHER" id="PTHR42928">
    <property type="entry name" value="TRICARBOXYLATE-BINDING PROTEIN"/>
    <property type="match status" value="1"/>
</dbReference>
<dbReference type="Proteomes" id="UP000317078">
    <property type="component" value="Unassembled WGS sequence"/>
</dbReference>
<evidence type="ECO:0000313" key="2">
    <source>
        <dbReference type="EMBL" id="TPG44906.1"/>
    </source>
</evidence>
<dbReference type="Gene3D" id="3.40.190.10">
    <property type="entry name" value="Periplasmic binding protein-like II"/>
    <property type="match status" value="1"/>
</dbReference>
<accession>A0A502F728</accession>
<dbReference type="InterPro" id="IPR005064">
    <property type="entry name" value="BUG"/>
</dbReference>
<comment type="similarity">
    <text evidence="1">Belongs to the UPF0065 (bug) family.</text>
</comment>
<dbReference type="AlphaFoldDB" id="A0A502F728"/>
<dbReference type="OrthoDB" id="7248487at2"/>
<dbReference type="Pfam" id="PF03401">
    <property type="entry name" value="TctC"/>
    <property type="match status" value="1"/>
</dbReference>
<dbReference type="PANTHER" id="PTHR42928:SF5">
    <property type="entry name" value="BLR1237 PROTEIN"/>
    <property type="match status" value="1"/>
</dbReference>
<gene>
    <name evidence="2" type="ORF">EAH89_26570</name>
</gene>
<dbReference type="SUPFAM" id="SSF53850">
    <property type="entry name" value="Periplasmic binding protein-like II"/>
    <property type="match status" value="1"/>
</dbReference>
<proteinExistence type="inferred from homology"/>
<reference evidence="2 3" key="1">
    <citation type="journal article" date="2019" name="Environ. Microbiol.">
        <title>Species interactions and distinct microbial communities in high Arctic permafrost affected cryosols are associated with the CH4 and CO2 gas fluxes.</title>
        <authorList>
            <person name="Altshuler I."/>
            <person name="Hamel J."/>
            <person name="Turney S."/>
            <person name="Magnuson E."/>
            <person name="Levesque R."/>
            <person name="Greer C."/>
            <person name="Whyte L.G."/>
        </authorList>
    </citation>
    <scope>NUCLEOTIDE SEQUENCE [LARGE SCALE GENOMIC DNA]</scope>
    <source>
        <strain evidence="2 3">S9.3B</strain>
    </source>
</reference>
<dbReference type="InterPro" id="IPR042100">
    <property type="entry name" value="Bug_dom1"/>
</dbReference>
<evidence type="ECO:0000313" key="3">
    <source>
        <dbReference type="Proteomes" id="UP000317078"/>
    </source>
</evidence>
<keyword evidence="3" id="KW-1185">Reference proteome</keyword>
<dbReference type="EMBL" id="RCZP01000048">
    <property type="protein sequence ID" value="TPG44906.1"/>
    <property type="molecule type" value="Genomic_DNA"/>
</dbReference>